<dbReference type="Proteomes" id="UP000282414">
    <property type="component" value="Segment"/>
</dbReference>
<organism evidence="1 2">
    <name type="scientific">Escherichia phage vB_EcoS_PNS1</name>
    <dbReference type="NCBI Taxonomy" id="2488596"/>
    <lineage>
        <taxon>Viruses</taxon>
        <taxon>Duplodnaviria</taxon>
        <taxon>Heunggongvirae</taxon>
        <taxon>Uroviricota</taxon>
        <taxon>Caudoviricetes</taxon>
        <taxon>Dhillonvirus</taxon>
        <taxon>Dhillonvirus PNS1</taxon>
    </lineage>
</organism>
<protein>
    <submittedName>
        <fullName evidence="1">Uncharacterized protein</fullName>
    </submittedName>
</protein>
<reference evidence="1 2" key="1">
    <citation type="submission" date="2018-11" db="EMBL/GenBank/DDBJ databases">
        <authorList>
            <person name="Vergara K.E."/>
            <person name="Bautista C."/>
        </authorList>
    </citation>
    <scope>NUCLEOTIDE SEQUENCE [LARGE SCALE GENOMIC DNA]</scope>
</reference>
<keyword evidence="2" id="KW-1185">Reference proteome</keyword>
<dbReference type="EMBL" id="MK138527">
    <property type="protein sequence ID" value="AZF89815.1"/>
    <property type="molecule type" value="Genomic_DNA"/>
</dbReference>
<dbReference type="KEGG" id="vg:79674557"/>
<proteinExistence type="predicted"/>
<evidence type="ECO:0000313" key="2">
    <source>
        <dbReference type="Proteomes" id="UP000282414"/>
    </source>
</evidence>
<dbReference type="GeneID" id="79674557"/>
<dbReference type="RefSeq" id="YP_010741020.1">
    <property type="nucleotide sequence ID" value="NC_073063.1"/>
</dbReference>
<evidence type="ECO:0000313" key="1">
    <source>
        <dbReference type="EMBL" id="AZF89815.1"/>
    </source>
</evidence>
<accession>A0A3G8F600</accession>
<name>A0A3G8F600_9CAUD</name>
<sequence>MKTEMADKHEIKIGDTVVHNGELRTVCKRAFSIDEFMGLLLWGDSYRLGYKLVERVTEL</sequence>